<accession>A0A0G1TP05</accession>
<feature type="transmembrane region" description="Helical" evidence="1">
    <location>
        <begin position="72"/>
        <end position="90"/>
    </location>
</feature>
<keyword evidence="1" id="KW-0472">Membrane</keyword>
<name>A0A0G1TP05_9BACT</name>
<protein>
    <submittedName>
        <fullName evidence="2">Uncharacterized protein</fullName>
    </submittedName>
</protein>
<dbReference type="EMBL" id="LCNM01000015">
    <property type="protein sequence ID" value="KKU55878.1"/>
    <property type="molecule type" value="Genomic_DNA"/>
</dbReference>
<feature type="transmembrane region" description="Helical" evidence="1">
    <location>
        <begin position="41"/>
        <end position="60"/>
    </location>
</feature>
<feature type="transmembrane region" description="Helical" evidence="1">
    <location>
        <begin position="7"/>
        <end position="29"/>
    </location>
</feature>
<evidence type="ECO:0000313" key="3">
    <source>
        <dbReference type="Proteomes" id="UP000034607"/>
    </source>
</evidence>
<gene>
    <name evidence="2" type="ORF">UX78_C0015G0025</name>
</gene>
<keyword evidence="1" id="KW-1133">Transmembrane helix</keyword>
<dbReference type="AlphaFoldDB" id="A0A0G1TP05"/>
<sequence length="133" mass="14472">MSRLSPVPAAALAAVGMLSFYLLTLRLLSGSLSFTLSQFRSFWWLVLPITATFAAQVYLIRLIKLRSALPSATGATSALSMAACCAHHVAEFLPFLGLFTAASFAIRYQVPIMSLALFLNLLGLTYLFHTLKV</sequence>
<keyword evidence="1" id="KW-0812">Transmembrane</keyword>
<dbReference type="Proteomes" id="UP000034607">
    <property type="component" value="Unassembled WGS sequence"/>
</dbReference>
<evidence type="ECO:0000313" key="2">
    <source>
        <dbReference type="EMBL" id="KKU55878.1"/>
    </source>
</evidence>
<comment type="caution">
    <text evidence="2">The sequence shown here is derived from an EMBL/GenBank/DDBJ whole genome shotgun (WGS) entry which is preliminary data.</text>
</comment>
<reference evidence="2 3" key="1">
    <citation type="journal article" date="2015" name="Nature">
        <title>rRNA introns, odd ribosomes, and small enigmatic genomes across a large radiation of phyla.</title>
        <authorList>
            <person name="Brown C.T."/>
            <person name="Hug L.A."/>
            <person name="Thomas B.C."/>
            <person name="Sharon I."/>
            <person name="Castelle C.J."/>
            <person name="Singh A."/>
            <person name="Wilkins M.J."/>
            <person name="Williams K.H."/>
            <person name="Banfield J.F."/>
        </authorList>
    </citation>
    <scope>NUCLEOTIDE SEQUENCE [LARGE SCALE GENOMIC DNA]</scope>
</reference>
<organism evidence="2 3">
    <name type="scientific">Candidatus Amesbacteria bacterium GW2011_GWA2_47_11</name>
    <dbReference type="NCBI Taxonomy" id="1618357"/>
    <lineage>
        <taxon>Bacteria</taxon>
        <taxon>Candidatus Amesiibacteriota</taxon>
    </lineage>
</organism>
<feature type="transmembrane region" description="Helical" evidence="1">
    <location>
        <begin position="110"/>
        <end position="128"/>
    </location>
</feature>
<evidence type="ECO:0000256" key="1">
    <source>
        <dbReference type="SAM" id="Phobius"/>
    </source>
</evidence>
<proteinExistence type="predicted"/>